<feature type="region of interest" description="Disordered" evidence="2">
    <location>
        <begin position="1"/>
        <end position="25"/>
    </location>
</feature>
<proteinExistence type="predicted"/>
<evidence type="ECO:0000313" key="5">
    <source>
        <dbReference type="Proteomes" id="UP000243217"/>
    </source>
</evidence>
<dbReference type="OrthoDB" id="77799at2759"/>
<protein>
    <recommendedName>
        <fullName evidence="3">Chromatin target of PRMT1 protein C-terminal domain-containing protein</fullName>
    </recommendedName>
</protein>
<dbReference type="EMBL" id="JNBS01001111">
    <property type="protein sequence ID" value="OQS02572.1"/>
    <property type="molecule type" value="Genomic_DNA"/>
</dbReference>
<dbReference type="Pfam" id="PF13865">
    <property type="entry name" value="FoP_duplication"/>
    <property type="match status" value="1"/>
</dbReference>
<name>A0A1V9ZX22_9STRA</name>
<dbReference type="SMART" id="SM01218">
    <property type="entry name" value="FoP_duplication"/>
    <property type="match status" value="1"/>
</dbReference>
<dbReference type="AlphaFoldDB" id="A0A1V9ZX22"/>
<evidence type="ECO:0000256" key="2">
    <source>
        <dbReference type="SAM" id="MobiDB-lite"/>
    </source>
</evidence>
<comment type="caution">
    <text evidence="4">The sequence shown here is derived from an EMBL/GenBank/DDBJ whole genome shotgun (WGS) entry which is preliminary data.</text>
</comment>
<dbReference type="InterPro" id="IPR025715">
    <property type="entry name" value="FoP_C"/>
</dbReference>
<reference evidence="4 5" key="1">
    <citation type="journal article" date="2014" name="Genome Biol. Evol.">
        <title>The secreted proteins of Achlya hypogyna and Thraustotheca clavata identify the ancestral oomycete secretome and reveal gene acquisitions by horizontal gene transfer.</title>
        <authorList>
            <person name="Misner I."/>
            <person name="Blouin N."/>
            <person name="Leonard G."/>
            <person name="Richards T.A."/>
            <person name="Lane C.E."/>
        </authorList>
    </citation>
    <scope>NUCLEOTIDE SEQUENCE [LARGE SCALE GENOMIC DNA]</scope>
    <source>
        <strain evidence="4 5">ATCC 34112</strain>
    </source>
</reference>
<organism evidence="4 5">
    <name type="scientific">Thraustotheca clavata</name>
    <dbReference type="NCBI Taxonomy" id="74557"/>
    <lineage>
        <taxon>Eukaryota</taxon>
        <taxon>Sar</taxon>
        <taxon>Stramenopiles</taxon>
        <taxon>Oomycota</taxon>
        <taxon>Saprolegniomycetes</taxon>
        <taxon>Saprolegniales</taxon>
        <taxon>Achlyaceae</taxon>
        <taxon>Thraustotheca</taxon>
    </lineage>
</organism>
<sequence>MVGGGKRTVVKPRRSTLPTPSVVGASSLPLSVRFKQLHATPSKQPKGPGPKKVAVAMRTAQRAQRQDLVNARRGLPPVMKVKKKLAKQPVLAKKKQLVKVRKARAASSEKKKDVDLDMDMDEYWFKAGKGPDPKQKQLDAQMDQYWANKPAQESSVYLFLLYWSNQSYNAGST</sequence>
<evidence type="ECO:0000259" key="3">
    <source>
        <dbReference type="SMART" id="SM01218"/>
    </source>
</evidence>
<keyword evidence="1" id="KW-0694">RNA-binding</keyword>
<feature type="domain" description="Chromatin target of PRMT1 protein C-terminal" evidence="3">
    <location>
        <begin position="39"/>
        <end position="152"/>
    </location>
</feature>
<evidence type="ECO:0000313" key="4">
    <source>
        <dbReference type="EMBL" id="OQS02572.1"/>
    </source>
</evidence>
<gene>
    <name evidence="4" type="ORF">THRCLA_21383</name>
</gene>
<dbReference type="GO" id="GO:0003723">
    <property type="term" value="F:RNA binding"/>
    <property type="evidence" value="ECO:0007669"/>
    <property type="project" value="UniProtKB-KW"/>
</dbReference>
<accession>A0A1V9ZX22</accession>
<evidence type="ECO:0000256" key="1">
    <source>
        <dbReference type="ARBA" id="ARBA00022884"/>
    </source>
</evidence>
<keyword evidence="5" id="KW-1185">Reference proteome</keyword>
<dbReference type="Proteomes" id="UP000243217">
    <property type="component" value="Unassembled WGS sequence"/>
</dbReference>